<keyword evidence="2" id="KW-1185">Reference proteome</keyword>
<dbReference type="HOGENOM" id="CLU_125886_1_0_6"/>
<dbReference type="BioCyc" id="SENT216597:SL1344_RS23880-MONOMER"/>
<protein>
    <recommendedName>
        <fullName evidence="3">DUF1380 domain-containing protein</fullName>
    </recommendedName>
</protein>
<gene>
    <name evidence="1" type="ORF">SL1344_P1_0047</name>
</gene>
<dbReference type="KEGG" id="sey:SL1344_P1_0047"/>
<proteinExistence type="predicted"/>
<geneLocation type="plasmid" evidence="1 2">
    <name>pSLT_SL1344</name>
</geneLocation>
<evidence type="ECO:0008006" key="3">
    <source>
        <dbReference type="Google" id="ProtNLM"/>
    </source>
</evidence>
<reference evidence="2" key="1">
    <citation type="journal article" date="2012" name="Proc. Natl. Acad. Sci. U.S.A.">
        <title>The transcriptional landscape and small RNAs of Salmonella enterica serovar Typhimurium.</title>
        <authorList>
            <person name="Kroger C."/>
            <person name="Dillon S.C."/>
            <person name="Cameron A.D."/>
            <person name="Papenfort K."/>
            <person name="Sivasankaran S.K."/>
            <person name="Hokamp K."/>
            <person name="Chao Y."/>
            <person name="Sittka A."/>
            <person name="Hebrard M."/>
            <person name="Handler K."/>
            <person name="Colgan A."/>
            <person name="Leekitcharoenphon P."/>
            <person name="Langridge G.C."/>
            <person name="Lohan A.J."/>
            <person name="Loftus B."/>
            <person name="Lucchini S."/>
            <person name="Ussery D.W."/>
            <person name="Dorman C.J."/>
            <person name="Thomson N.R."/>
            <person name="Vogel J."/>
            <person name="Hinton J.C."/>
        </authorList>
    </citation>
    <scope>NUCLEOTIDE SEQUENCE [LARGE SCALE GENOMIC DNA]</scope>
    <source>
        <strain evidence="2">SL1344</strain>
    </source>
</reference>
<evidence type="ECO:0000313" key="1">
    <source>
        <dbReference type="EMBL" id="CCF76753.1"/>
    </source>
</evidence>
<dbReference type="InterPro" id="IPR009811">
    <property type="entry name" value="DUF1380"/>
</dbReference>
<dbReference type="EMBL" id="HE654724">
    <property type="protein sequence ID" value="CCF76753.1"/>
    <property type="molecule type" value="Genomic_DNA"/>
</dbReference>
<dbReference type="AlphaFoldDB" id="A0A0H3NWK8"/>
<name>A0A0H3NWK8_SALTS</name>
<sequence>MMYGTRKELNSKLKRMFGNDERFALLIWTKQDVMSLTQAMTEVEADAILREMGRKGMGEHTGDGISDSTVQALYAGLRTEIPTVSVPADLLARVTNIAGRALDTEDAQAWPLVCQEYPGVADAQVDIARLRQLALAA</sequence>
<keyword evidence="1" id="KW-0614">Plasmid</keyword>
<accession>A0A0H3NWK8</accession>
<evidence type="ECO:0000313" key="2">
    <source>
        <dbReference type="Proteomes" id="UP000008962"/>
    </source>
</evidence>
<dbReference type="RefSeq" id="WP_000990115.1">
    <property type="nucleotide sequence ID" value="NC_017720.1"/>
</dbReference>
<dbReference type="Pfam" id="PF07128">
    <property type="entry name" value="DUF1380"/>
    <property type="match status" value="1"/>
</dbReference>
<dbReference type="Proteomes" id="UP000008962">
    <property type="component" value="Plasmid pSLT_SL1344"/>
</dbReference>
<organism evidence="1 2">
    <name type="scientific">Salmonella typhimurium (strain SL1344)</name>
    <dbReference type="NCBI Taxonomy" id="216597"/>
    <lineage>
        <taxon>Bacteria</taxon>
        <taxon>Pseudomonadati</taxon>
        <taxon>Pseudomonadota</taxon>
        <taxon>Gammaproteobacteria</taxon>
        <taxon>Enterobacterales</taxon>
        <taxon>Enterobacteriaceae</taxon>
        <taxon>Salmonella</taxon>
    </lineage>
</organism>